<gene>
    <name evidence="1" type="ORF">FQA47_012093</name>
</gene>
<evidence type="ECO:0000313" key="2">
    <source>
        <dbReference type="Proteomes" id="UP000646548"/>
    </source>
</evidence>
<dbReference type="EMBL" id="WKFB01000358">
    <property type="protein sequence ID" value="KAF6725539.1"/>
    <property type="molecule type" value="Genomic_DNA"/>
</dbReference>
<reference evidence="1" key="1">
    <citation type="journal article" name="BMC Genomics">
        <title>Long-read sequencing and de novo genome assembly of marine medaka (Oryzias melastigma).</title>
        <authorList>
            <person name="Liang P."/>
            <person name="Saqib H.S.A."/>
            <person name="Ni X."/>
            <person name="Shen Y."/>
        </authorList>
    </citation>
    <scope>NUCLEOTIDE SEQUENCE</scope>
    <source>
        <strain evidence="1">Bigg-433</strain>
    </source>
</reference>
<dbReference type="AlphaFoldDB" id="A0A834CAG6"/>
<sequence length="112" mass="12468">MKGIQDRRNKGRHSGVIDCVCVAVELTLYSSHGRHLCWLLAAELAGPDRRSGEERGCSSTKKGGSEIRPHYWIVGDKTRHPTGRCRLSVLTGKTAEIRLNANVEDRNEESII</sequence>
<proteinExistence type="predicted"/>
<organism evidence="1 2">
    <name type="scientific">Oryzias melastigma</name>
    <name type="common">Marine medaka</name>
    <dbReference type="NCBI Taxonomy" id="30732"/>
    <lineage>
        <taxon>Eukaryota</taxon>
        <taxon>Metazoa</taxon>
        <taxon>Chordata</taxon>
        <taxon>Craniata</taxon>
        <taxon>Vertebrata</taxon>
        <taxon>Euteleostomi</taxon>
        <taxon>Actinopterygii</taxon>
        <taxon>Neopterygii</taxon>
        <taxon>Teleostei</taxon>
        <taxon>Neoteleostei</taxon>
        <taxon>Acanthomorphata</taxon>
        <taxon>Ovalentaria</taxon>
        <taxon>Atherinomorphae</taxon>
        <taxon>Beloniformes</taxon>
        <taxon>Adrianichthyidae</taxon>
        <taxon>Oryziinae</taxon>
        <taxon>Oryzias</taxon>
    </lineage>
</organism>
<protein>
    <submittedName>
        <fullName evidence="1">Uncharacterized protein</fullName>
    </submittedName>
</protein>
<accession>A0A834CAG6</accession>
<evidence type="ECO:0000313" key="1">
    <source>
        <dbReference type="EMBL" id="KAF6725539.1"/>
    </source>
</evidence>
<comment type="caution">
    <text evidence="1">The sequence shown here is derived from an EMBL/GenBank/DDBJ whole genome shotgun (WGS) entry which is preliminary data.</text>
</comment>
<dbReference type="Proteomes" id="UP000646548">
    <property type="component" value="Unassembled WGS sequence"/>
</dbReference>
<name>A0A834CAG6_ORYME</name>